<evidence type="ECO:0000313" key="2">
    <source>
        <dbReference type="EMBL" id="KRX87912.1"/>
    </source>
</evidence>
<organism evidence="2 3">
    <name type="scientific">Trichinella patagoniensis</name>
    <dbReference type="NCBI Taxonomy" id="990121"/>
    <lineage>
        <taxon>Eukaryota</taxon>
        <taxon>Metazoa</taxon>
        <taxon>Ecdysozoa</taxon>
        <taxon>Nematoda</taxon>
        <taxon>Enoplea</taxon>
        <taxon>Dorylaimia</taxon>
        <taxon>Trichinellida</taxon>
        <taxon>Trichinellidae</taxon>
        <taxon>Trichinella</taxon>
    </lineage>
</organism>
<dbReference type="EMBL" id="JYDQ01004849">
    <property type="protein sequence ID" value="KRX87912.1"/>
    <property type="molecule type" value="Genomic_DNA"/>
</dbReference>
<sequence>MEQSSTSPATNNAIRGAEQSGNIAKQRFARKGVKERSN</sequence>
<dbReference type="AlphaFoldDB" id="A0A0V0XIW6"/>
<comment type="caution">
    <text evidence="2">The sequence shown here is derived from an EMBL/GenBank/DDBJ whole genome shotgun (WGS) entry which is preliminary data.</text>
</comment>
<name>A0A0V0XIW6_9BILA</name>
<reference evidence="2 3" key="1">
    <citation type="submission" date="2015-01" db="EMBL/GenBank/DDBJ databases">
        <title>Evolution of Trichinella species and genotypes.</title>
        <authorList>
            <person name="Korhonen P.K."/>
            <person name="Edoardo P."/>
            <person name="Giuseppe L.R."/>
            <person name="Gasser R.B."/>
        </authorList>
    </citation>
    <scope>NUCLEOTIDE SEQUENCE [LARGE SCALE GENOMIC DNA]</scope>
    <source>
        <strain evidence="2">ISS2496</strain>
    </source>
</reference>
<protein>
    <submittedName>
        <fullName evidence="2">Uncharacterized protein</fullName>
    </submittedName>
</protein>
<feature type="region of interest" description="Disordered" evidence="1">
    <location>
        <begin position="1"/>
        <end position="38"/>
    </location>
</feature>
<gene>
    <name evidence="2" type="ORF">T12_11573</name>
</gene>
<evidence type="ECO:0000256" key="1">
    <source>
        <dbReference type="SAM" id="MobiDB-lite"/>
    </source>
</evidence>
<keyword evidence="3" id="KW-1185">Reference proteome</keyword>
<accession>A0A0V0XIW6</accession>
<dbReference type="Proteomes" id="UP000054783">
    <property type="component" value="Unassembled WGS sequence"/>
</dbReference>
<feature type="compositionally biased region" description="Polar residues" evidence="1">
    <location>
        <begin position="1"/>
        <end position="23"/>
    </location>
</feature>
<evidence type="ECO:0000313" key="3">
    <source>
        <dbReference type="Proteomes" id="UP000054783"/>
    </source>
</evidence>
<proteinExistence type="predicted"/>